<evidence type="ECO:0000256" key="7">
    <source>
        <dbReference type="ARBA" id="ARBA00022729"/>
    </source>
</evidence>
<keyword evidence="12" id="KW-0186">Copper</keyword>
<dbReference type="InterPro" id="IPR045087">
    <property type="entry name" value="Cu-oxidase_fam"/>
</dbReference>
<dbReference type="GO" id="GO:0010106">
    <property type="term" value="P:cellular response to iron ion starvation"/>
    <property type="evidence" value="ECO:0007669"/>
    <property type="project" value="TreeGrafter"/>
</dbReference>
<evidence type="ECO:0000256" key="11">
    <source>
        <dbReference type="ARBA" id="ARBA00023004"/>
    </source>
</evidence>
<evidence type="ECO:0000256" key="3">
    <source>
        <dbReference type="ARBA" id="ARBA00022475"/>
    </source>
</evidence>
<evidence type="ECO:0000313" key="21">
    <source>
        <dbReference type="EMBL" id="KUI65717.1"/>
    </source>
</evidence>
<evidence type="ECO:0000256" key="14">
    <source>
        <dbReference type="ARBA" id="ARBA00023136"/>
    </source>
</evidence>
<dbReference type="CDD" id="cd13851">
    <property type="entry name" value="CuRO_1_Fet3p"/>
    <property type="match status" value="1"/>
</dbReference>
<keyword evidence="13" id="KW-0406">Ion transport</keyword>
<dbReference type="GO" id="GO:0033573">
    <property type="term" value="C:high-affinity iron permease complex"/>
    <property type="evidence" value="ECO:0007669"/>
    <property type="project" value="TreeGrafter"/>
</dbReference>
<dbReference type="CDD" id="cd13899">
    <property type="entry name" value="CuRO_3_Fet3p"/>
    <property type="match status" value="1"/>
</dbReference>
<evidence type="ECO:0000256" key="2">
    <source>
        <dbReference type="ARBA" id="ARBA00022448"/>
    </source>
</evidence>
<dbReference type="GO" id="GO:0005507">
    <property type="term" value="F:copper ion binding"/>
    <property type="evidence" value="ECO:0007669"/>
    <property type="project" value="InterPro"/>
</dbReference>
<dbReference type="Pfam" id="PF07732">
    <property type="entry name" value="Cu-oxidase_3"/>
    <property type="match status" value="1"/>
</dbReference>
<evidence type="ECO:0000256" key="10">
    <source>
        <dbReference type="ARBA" id="ARBA00023002"/>
    </source>
</evidence>
<evidence type="ECO:0000256" key="5">
    <source>
        <dbReference type="ARBA" id="ARBA00022692"/>
    </source>
</evidence>
<dbReference type="SMR" id="A0A194VP02"/>
<dbReference type="GO" id="GO:0033215">
    <property type="term" value="P:reductive iron assimilation"/>
    <property type="evidence" value="ECO:0007669"/>
    <property type="project" value="TreeGrafter"/>
</dbReference>
<dbReference type="AlphaFoldDB" id="A0A194VP02"/>
<feature type="transmembrane region" description="Helical" evidence="17">
    <location>
        <begin position="642"/>
        <end position="664"/>
    </location>
</feature>
<evidence type="ECO:0000256" key="4">
    <source>
        <dbReference type="ARBA" id="ARBA00022496"/>
    </source>
</evidence>
<evidence type="ECO:0000256" key="12">
    <source>
        <dbReference type="ARBA" id="ARBA00023008"/>
    </source>
</evidence>
<keyword evidence="11" id="KW-0408">Iron</keyword>
<dbReference type="InterPro" id="IPR033138">
    <property type="entry name" value="Cu_oxidase_CS"/>
</dbReference>
<comment type="subcellular location">
    <subcellularLocation>
        <location evidence="16">Cell membrane</location>
        <topology evidence="16">Single-pass type I membrane protein</topology>
        <orientation evidence="16">Extracellular side</orientation>
    </subcellularLocation>
</comment>
<evidence type="ECO:0000313" key="22">
    <source>
        <dbReference type="Proteomes" id="UP000078559"/>
    </source>
</evidence>
<organism evidence="21 22">
    <name type="scientific">Cytospora mali</name>
    <name type="common">Apple Valsa canker fungus</name>
    <name type="synonym">Valsa mali</name>
    <dbReference type="NCBI Taxonomy" id="578113"/>
    <lineage>
        <taxon>Eukaryota</taxon>
        <taxon>Fungi</taxon>
        <taxon>Dikarya</taxon>
        <taxon>Ascomycota</taxon>
        <taxon>Pezizomycotina</taxon>
        <taxon>Sordariomycetes</taxon>
        <taxon>Sordariomycetidae</taxon>
        <taxon>Diaporthales</taxon>
        <taxon>Cytosporaceae</taxon>
        <taxon>Cytospora</taxon>
    </lineage>
</organism>
<dbReference type="FunFam" id="2.60.40.420:FF:000024">
    <property type="entry name" value="FET5p Multicopper oxidase"/>
    <property type="match status" value="1"/>
</dbReference>
<dbReference type="Proteomes" id="UP000078559">
    <property type="component" value="Chromosome 1"/>
</dbReference>
<feature type="domain" description="Plastocyanin-like" evidence="19">
    <location>
        <begin position="452"/>
        <end position="585"/>
    </location>
</feature>
<dbReference type="PANTHER" id="PTHR11709:SF361">
    <property type="entry name" value="IRON TRANSPORT MULTICOPPER OXIDASE FET3"/>
    <property type="match status" value="1"/>
</dbReference>
<keyword evidence="6" id="KW-0479">Metal-binding</keyword>
<name>A0A194VP02_CYTMA</name>
<dbReference type="OrthoDB" id="2121828at2759"/>
<dbReference type="PROSITE" id="PS00079">
    <property type="entry name" value="MULTICOPPER_OXIDASE1"/>
    <property type="match status" value="2"/>
</dbReference>
<sequence>MPVQRSWRRWPKRTAKRVGLRGSATVVFRGDTAGWTSYGCVVNFPKGYLTAALSSRSFCVEVNPSPPASAFQLSQRVANTPPPSQAIMMLSLSPFLVALCWLSLSLRTTAETLNYDWNITWVLADPDGMALRPVIGINNQWPLPVINATKGDRIVAKVTNGLGNETTSMHWHGLYQNGTNYMDGPPGVVQCPISPGQSVTYNFTLDQAGSYWYHSHTRGQYPDGLRQALIIQDPENPYAGQYDEERIITLSDWYHDQFQHLLKGFINYKNPTGAEPVPKSALMNDTGNFTMAVEPGKTYLIHLVNIGAFASHYFWIQDHTMKIVEVDGIWVDAAEAEMIYISTAQRYTVLVTMKNDTSTNYPMMGSMDTDLFDTIPSTLNWNVTGWLVYDKSAALPAADTIYDFDSYDDFNLVPTDGQGALGEPDYTVSLDLTMNNLGDGANYAFFNDISYVSPVVPTIFSALSAPAEDVGNATIYGKFTNPFVLSHGSIIELILNNDDTGKHPFHLHGHAFQVISRSDDNALHFNGTFTDPVPSVPMRRDTLIVRPMSNFVIRFRADNPGIWLFHCHIEWHMDSGLAATMIEAPTVLQQQTVIPQDFLELCATDDIATTGNAAGNTEDYFDLTGQNRMIPWLPSGFTTKGYVALVFSCVSGFLGVGTIAWYGAAPMK</sequence>
<dbReference type="InterPro" id="IPR002355">
    <property type="entry name" value="Cu_oxidase_Cu_BS"/>
</dbReference>
<dbReference type="InterPro" id="IPR001117">
    <property type="entry name" value="Cu-oxidase_2nd"/>
</dbReference>
<evidence type="ECO:0000256" key="8">
    <source>
        <dbReference type="ARBA" id="ARBA00022737"/>
    </source>
</evidence>
<feature type="domain" description="Plastocyanin-like" evidence="18">
    <location>
        <begin position="245"/>
        <end position="391"/>
    </location>
</feature>
<dbReference type="PANTHER" id="PTHR11709">
    <property type="entry name" value="MULTI-COPPER OXIDASE"/>
    <property type="match status" value="1"/>
</dbReference>
<evidence type="ECO:0000256" key="15">
    <source>
        <dbReference type="ARBA" id="ARBA00023180"/>
    </source>
</evidence>
<keyword evidence="10" id="KW-0560">Oxidoreductase</keyword>
<dbReference type="GO" id="GO:0004322">
    <property type="term" value="F:ferroxidase activity"/>
    <property type="evidence" value="ECO:0007669"/>
    <property type="project" value="TreeGrafter"/>
</dbReference>
<keyword evidence="22" id="KW-1185">Reference proteome</keyword>
<keyword evidence="4" id="KW-0410">Iron transport</keyword>
<dbReference type="Gene3D" id="2.60.40.420">
    <property type="entry name" value="Cupredoxins - blue copper proteins"/>
    <property type="match status" value="3"/>
</dbReference>
<dbReference type="FunFam" id="2.60.40.420:FF:000022">
    <property type="entry name" value="FET5p Multicopper oxidase"/>
    <property type="match status" value="1"/>
</dbReference>
<dbReference type="SUPFAM" id="SSF49503">
    <property type="entry name" value="Cupredoxins"/>
    <property type="match status" value="3"/>
</dbReference>
<feature type="domain" description="Plastocyanin-like" evidence="20">
    <location>
        <begin position="119"/>
        <end position="235"/>
    </location>
</feature>
<dbReference type="PROSITE" id="PS00080">
    <property type="entry name" value="MULTICOPPER_OXIDASE2"/>
    <property type="match status" value="1"/>
</dbReference>
<gene>
    <name evidence="21" type="ORF">VM1G_00065</name>
</gene>
<comment type="similarity">
    <text evidence="1">Belongs to the multicopper oxidase family.</text>
</comment>
<dbReference type="Pfam" id="PF00394">
    <property type="entry name" value="Cu-oxidase"/>
    <property type="match status" value="1"/>
</dbReference>
<keyword evidence="3" id="KW-1003">Cell membrane</keyword>
<reference evidence="21" key="1">
    <citation type="submission" date="2014-12" db="EMBL/GenBank/DDBJ databases">
        <title>Genome Sequence of Valsa Canker Pathogens Uncovers a Specific Adaption of Colonization on Woody Bark.</title>
        <authorList>
            <person name="Yin Z."/>
            <person name="Liu H."/>
            <person name="Gao X."/>
            <person name="Li Z."/>
            <person name="Song N."/>
            <person name="Ke X."/>
            <person name="Dai Q."/>
            <person name="Wu Y."/>
            <person name="Sun Y."/>
            <person name="Xu J.-R."/>
            <person name="Kang Z.K."/>
            <person name="Wang L."/>
            <person name="Huang L."/>
        </authorList>
    </citation>
    <scope>NUCLEOTIDE SEQUENCE [LARGE SCALE GENOMIC DNA]</scope>
    <source>
        <strain evidence="21">03-8</strain>
    </source>
</reference>
<evidence type="ECO:0000256" key="1">
    <source>
        <dbReference type="ARBA" id="ARBA00010609"/>
    </source>
</evidence>
<evidence type="ECO:0000259" key="20">
    <source>
        <dbReference type="Pfam" id="PF07732"/>
    </source>
</evidence>
<keyword evidence="9 17" id="KW-1133">Transmembrane helix</keyword>
<protein>
    <submittedName>
        <fullName evidence="21">Iron transport multicopper oxidase FET3</fullName>
    </submittedName>
</protein>
<proteinExistence type="inferred from homology"/>
<keyword evidence="14 17" id="KW-0472">Membrane</keyword>
<dbReference type="InterPro" id="IPR044130">
    <property type="entry name" value="CuRO_2_Fet3-like"/>
</dbReference>
<dbReference type="FunFam" id="2.60.40.420:FF:000025">
    <property type="entry name" value="FET5p Multicopper oxidase"/>
    <property type="match status" value="1"/>
</dbReference>
<evidence type="ECO:0000259" key="19">
    <source>
        <dbReference type="Pfam" id="PF07731"/>
    </source>
</evidence>
<keyword evidence="5 17" id="KW-0812">Transmembrane</keyword>
<evidence type="ECO:0000256" key="16">
    <source>
        <dbReference type="ARBA" id="ARBA00037814"/>
    </source>
</evidence>
<dbReference type="Pfam" id="PF07731">
    <property type="entry name" value="Cu-oxidase_2"/>
    <property type="match status" value="1"/>
</dbReference>
<dbReference type="CDD" id="cd13877">
    <property type="entry name" value="CuRO_2_Fet3p_like"/>
    <property type="match status" value="1"/>
</dbReference>
<evidence type="ECO:0000256" key="13">
    <source>
        <dbReference type="ARBA" id="ARBA00023065"/>
    </source>
</evidence>
<evidence type="ECO:0000256" key="17">
    <source>
        <dbReference type="SAM" id="Phobius"/>
    </source>
</evidence>
<evidence type="ECO:0000256" key="9">
    <source>
        <dbReference type="ARBA" id="ARBA00022989"/>
    </source>
</evidence>
<keyword evidence="8" id="KW-0677">Repeat</keyword>
<keyword evidence="7" id="KW-0732">Signal</keyword>
<dbReference type="EMBL" id="CM003098">
    <property type="protein sequence ID" value="KUI65717.1"/>
    <property type="molecule type" value="Genomic_DNA"/>
</dbReference>
<keyword evidence="15" id="KW-0325">Glycoprotein</keyword>
<dbReference type="InterPro" id="IPR011706">
    <property type="entry name" value="Cu-oxidase_C"/>
</dbReference>
<dbReference type="InterPro" id="IPR008972">
    <property type="entry name" value="Cupredoxin"/>
</dbReference>
<keyword evidence="2" id="KW-0813">Transport</keyword>
<dbReference type="InterPro" id="IPR011707">
    <property type="entry name" value="Cu-oxidase-like_N"/>
</dbReference>
<evidence type="ECO:0000259" key="18">
    <source>
        <dbReference type="Pfam" id="PF00394"/>
    </source>
</evidence>
<accession>A0A194VP02</accession>
<evidence type="ECO:0000256" key="6">
    <source>
        <dbReference type="ARBA" id="ARBA00022723"/>
    </source>
</evidence>